<dbReference type="SUPFAM" id="SSF51206">
    <property type="entry name" value="cAMP-binding domain-like"/>
    <property type="match status" value="1"/>
</dbReference>
<dbReference type="Gene3D" id="2.60.120.10">
    <property type="entry name" value="Jelly Rolls"/>
    <property type="match status" value="1"/>
</dbReference>
<dbReference type="PROSITE" id="PS50042">
    <property type="entry name" value="CNMP_BINDING_3"/>
    <property type="match status" value="1"/>
</dbReference>
<evidence type="ECO:0000259" key="5">
    <source>
        <dbReference type="PROSITE" id="PS51063"/>
    </source>
</evidence>
<feature type="domain" description="HTH crp-type" evidence="5">
    <location>
        <begin position="150"/>
        <end position="215"/>
    </location>
</feature>
<dbReference type="CDD" id="cd00038">
    <property type="entry name" value="CAP_ED"/>
    <property type="match status" value="1"/>
</dbReference>
<dbReference type="Pfam" id="PF00027">
    <property type="entry name" value="cNMP_binding"/>
    <property type="match status" value="1"/>
</dbReference>
<evidence type="ECO:0000256" key="1">
    <source>
        <dbReference type="ARBA" id="ARBA00023015"/>
    </source>
</evidence>
<feature type="domain" description="Cyclic nucleotide-binding" evidence="4">
    <location>
        <begin position="13"/>
        <end position="136"/>
    </location>
</feature>
<dbReference type="RefSeq" id="WP_212686323.1">
    <property type="nucleotide sequence ID" value="NZ_CAXBSD010000113.1"/>
</dbReference>
<gene>
    <name evidence="6" type="ORF">KDM89_02400</name>
</gene>
<evidence type="ECO:0000256" key="2">
    <source>
        <dbReference type="ARBA" id="ARBA00023125"/>
    </source>
</evidence>
<dbReference type="AlphaFoldDB" id="A0A941DJY7"/>
<evidence type="ECO:0000313" key="7">
    <source>
        <dbReference type="Proteomes" id="UP000680067"/>
    </source>
</evidence>
<sequence>MSDQPELKAFWSRFPDLQHQPRWQQLQAQIRLMPVPAGASLFHAGDLCQHYVVVLNGSVAVRRFAENGREIVLYRVGEGQTCALTTSCLLAADPYPAEGVAETPLNLMLVPSAVFSELLGLSAAFRQFVFQAFGERLSELILLVESVALRRLDIRLAERLLQLAGEGQTEIRKTHQELAAELGTAREVISRYLKEFERKGWLQTQRGNLHLLDPDQMQQFLQQSA</sequence>
<comment type="caution">
    <text evidence="6">The sequence shown here is derived from an EMBL/GenBank/DDBJ whole genome shotgun (WGS) entry which is preliminary data.</text>
</comment>
<dbReference type="EMBL" id="JAGSPN010000001">
    <property type="protein sequence ID" value="MBR7780979.1"/>
    <property type="molecule type" value="Genomic_DNA"/>
</dbReference>
<keyword evidence="1" id="KW-0805">Transcription regulation</keyword>
<dbReference type="PROSITE" id="PS51063">
    <property type="entry name" value="HTH_CRP_2"/>
    <property type="match status" value="1"/>
</dbReference>
<dbReference type="InterPro" id="IPR036388">
    <property type="entry name" value="WH-like_DNA-bd_sf"/>
</dbReference>
<dbReference type="Pfam" id="PF13545">
    <property type="entry name" value="HTH_Crp_2"/>
    <property type="match status" value="1"/>
</dbReference>
<keyword evidence="2" id="KW-0238">DNA-binding</keyword>
<dbReference type="SUPFAM" id="SSF46785">
    <property type="entry name" value="Winged helix' DNA-binding domain"/>
    <property type="match status" value="1"/>
</dbReference>
<dbReference type="Gene3D" id="1.10.10.10">
    <property type="entry name" value="Winged helix-like DNA-binding domain superfamily/Winged helix DNA-binding domain"/>
    <property type="match status" value="1"/>
</dbReference>
<organism evidence="6 7">
    <name type="scientific">Undibacterium luofuense</name>
    <dbReference type="NCBI Taxonomy" id="2828733"/>
    <lineage>
        <taxon>Bacteria</taxon>
        <taxon>Pseudomonadati</taxon>
        <taxon>Pseudomonadota</taxon>
        <taxon>Betaproteobacteria</taxon>
        <taxon>Burkholderiales</taxon>
        <taxon>Oxalobacteraceae</taxon>
        <taxon>Undibacterium</taxon>
    </lineage>
</organism>
<dbReference type="InterPro" id="IPR014710">
    <property type="entry name" value="RmlC-like_jellyroll"/>
</dbReference>
<dbReference type="GO" id="GO:0005829">
    <property type="term" value="C:cytosol"/>
    <property type="evidence" value="ECO:0007669"/>
    <property type="project" value="TreeGrafter"/>
</dbReference>
<proteinExistence type="predicted"/>
<dbReference type="InterPro" id="IPR012318">
    <property type="entry name" value="HTH_CRP"/>
</dbReference>
<name>A0A941DJY7_9BURK</name>
<dbReference type="InterPro" id="IPR000595">
    <property type="entry name" value="cNMP-bd_dom"/>
</dbReference>
<dbReference type="PANTHER" id="PTHR24567">
    <property type="entry name" value="CRP FAMILY TRANSCRIPTIONAL REGULATORY PROTEIN"/>
    <property type="match status" value="1"/>
</dbReference>
<dbReference type="Proteomes" id="UP000680067">
    <property type="component" value="Unassembled WGS sequence"/>
</dbReference>
<keyword evidence="7" id="KW-1185">Reference proteome</keyword>
<protein>
    <submittedName>
        <fullName evidence="6">Crp/Fnr family transcriptional regulator</fullName>
    </submittedName>
</protein>
<dbReference type="InterPro" id="IPR018490">
    <property type="entry name" value="cNMP-bd_dom_sf"/>
</dbReference>
<reference evidence="6" key="1">
    <citation type="submission" date="2021-04" db="EMBL/GenBank/DDBJ databases">
        <title>novel species isolated from subtropical streams in China.</title>
        <authorList>
            <person name="Lu H."/>
        </authorList>
    </citation>
    <scope>NUCLEOTIDE SEQUENCE</scope>
    <source>
        <strain evidence="6">LFS511W</strain>
    </source>
</reference>
<evidence type="ECO:0000313" key="6">
    <source>
        <dbReference type="EMBL" id="MBR7780979.1"/>
    </source>
</evidence>
<dbReference type="SMART" id="SM00419">
    <property type="entry name" value="HTH_CRP"/>
    <property type="match status" value="1"/>
</dbReference>
<dbReference type="InterPro" id="IPR036390">
    <property type="entry name" value="WH_DNA-bd_sf"/>
</dbReference>
<evidence type="ECO:0000256" key="3">
    <source>
        <dbReference type="ARBA" id="ARBA00023163"/>
    </source>
</evidence>
<dbReference type="InterPro" id="IPR050397">
    <property type="entry name" value="Env_Response_Regulators"/>
</dbReference>
<accession>A0A941DJY7</accession>
<dbReference type="GO" id="GO:0003700">
    <property type="term" value="F:DNA-binding transcription factor activity"/>
    <property type="evidence" value="ECO:0007669"/>
    <property type="project" value="TreeGrafter"/>
</dbReference>
<dbReference type="GO" id="GO:0003677">
    <property type="term" value="F:DNA binding"/>
    <property type="evidence" value="ECO:0007669"/>
    <property type="project" value="UniProtKB-KW"/>
</dbReference>
<dbReference type="PANTHER" id="PTHR24567:SF74">
    <property type="entry name" value="HTH-TYPE TRANSCRIPTIONAL REGULATOR ARCR"/>
    <property type="match status" value="1"/>
</dbReference>
<keyword evidence="3" id="KW-0804">Transcription</keyword>
<evidence type="ECO:0000259" key="4">
    <source>
        <dbReference type="PROSITE" id="PS50042"/>
    </source>
</evidence>